<sequence length="283" mass="31686">MNDVQELALTESRTLRDQYAGRTDVLDKVKALSLLPDGVHADMPTVAAYFEVPPEAIESVVRRNREELAFNGLRVLRGAEYRDFATVNLTDANPRARSVTLFTRRTILNVGQMLTESHIAQAVRTYLLDVEEAAGPEARNEAIERAAVSRAQITLLKAADGLLDPAWLKAKAKVVIARGLGETPDINPLDVPLYVPNYLQDKGLNKKQVESEQSWFGRRVVKCCQEDGVEPPDLRPSETAGGQIRETRAWTKRHLPYFEAVWDRWYAARYAPQGELDLFDGGV</sequence>
<proteinExistence type="predicted"/>
<name>A0A6L9QBT6_9ACTN</name>
<dbReference type="AlphaFoldDB" id="A0A6L9QBT6"/>
<reference evidence="2 3" key="1">
    <citation type="submission" date="2020-01" db="EMBL/GenBank/DDBJ databases">
        <title>Insect and environment-associated Actinomycetes.</title>
        <authorList>
            <person name="Currrie C."/>
            <person name="Chevrette M."/>
            <person name="Carlson C."/>
            <person name="Stubbendieck R."/>
            <person name="Wendt-Pienkowski E."/>
        </authorList>
    </citation>
    <scope>NUCLEOTIDE SEQUENCE [LARGE SCALE GENOMIC DNA]</scope>
    <source>
        <strain evidence="2 3">SID10258</strain>
    </source>
</reference>
<dbReference type="EMBL" id="JAAGLI010000093">
    <property type="protein sequence ID" value="NEA21558.1"/>
    <property type="molecule type" value="Genomic_DNA"/>
</dbReference>
<dbReference type="RefSeq" id="WP_163053185.1">
    <property type="nucleotide sequence ID" value="NZ_JAAGLI010000093.1"/>
</dbReference>
<comment type="caution">
    <text evidence="2">The sequence shown here is derived from an EMBL/GenBank/DDBJ whole genome shotgun (WGS) entry which is preliminary data.</text>
</comment>
<protein>
    <submittedName>
        <fullName evidence="2">Uncharacterized protein</fullName>
    </submittedName>
</protein>
<gene>
    <name evidence="1" type="ORF">G3I70_03460</name>
    <name evidence="2" type="ORF">G3I70_08450</name>
</gene>
<evidence type="ECO:0000313" key="2">
    <source>
        <dbReference type="EMBL" id="NEA22518.1"/>
    </source>
</evidence>
<accession>A0A6L9QBT6</accession>
<evidence type="ECO:0000313" key="3">
    <source>
        <dbReference type="Proteomes" id="UP000475532"/>
    </source>
</evidence>
<dbReference type="EMBL" id="JAAGLI010000213">
    <property type="protein sequence ID" value="NEA22518.1"/>
    <property type="molecule type" value="Genomic_DNA"/>
</dbReference>
<evidence type="ECO:0000313" key="1">
    <source>
        <dbReference type="EMBL" id="NEA21558.1"/>
    </source>
</evidence>
<organism evidence="2 3">
    <name type="scientific">Actinomadura bangladeshensis</name>
    <dbReference type="NCBI Taxonomy" id="453573"/>
    <lineage>
        <taxon>Bacteria</taxon>
        <taxon>Bacillati</taxon>
        <taxon>Actinomycetota</taxon>
        <taxon>Actinomycetes</taxon>
        <taxon>Streptosporangiales</taxon>
        <taxon>Thermomonosporaceae</taxon>
        <taxon>Actinomadura</taxon>
    </lineage>
</organism>
<dbReference type="Proteomes" id="UP000475532">
    <property type="component" value="Unassembled WGS sequence"/>
</dbReference>